<dbReference type="CDD" id="cd02440">
    <property type="entry name" value="AdoMet_MTases"/>
    <property type="match status" value="1"/>
</dbReference>
<dbReference type="OrthoDB" id="417697at2759"/>
<dbReference type="Gene3D" id="3.40.50.150">
    <property type="entry name" value="Vaccinia Virus protein VP39"/>
    <property type="match status" value="1"/>
</dbReference>
<evidence type="ECO:0000256" key="1">
    <source>
        <dbReference type="ARBA" id="ARBA00009725"/>
    </source>
</evidence>
<dbReference type="GeneID" id="93647007"/>
<proteinExistence type="inferred from homology"/>
<sequence>MERNRILQEDAKFEYNAWDNVSLSEEKAKEASAKIAHDETYIKETPEPVTYTPWNAFYQKHQASFYQERKWILKEFPELSEEGARIFEVGCGTGSSLTQLPKTSLVFGIDCAPSAISIIKNRPELSEGNFEVHDLTLPTPFPYKDMNYILLIFTLSAIHPDKHVPALKKIFASLKPGGMLLMRDYGYMDMTQLRFRPQQIVAKNFYQRGEGTFAYFFTEARAKEIFALAGFKLLEYKEDKRLLINRKKHLEMQRVWIQIRAVREIS</sequence>
<dbReference type="GO" id="GO:0008757">
    <property type="term" value="F:S-adenosylmethionine-dependent methyltransferase activity"/>
    <property type="evidence" value="ECO:0007669"/>
    <property type="project" value="UniProtKB-ARBA"/>
</dbReference>
<dbReference type="SUPFAM" id="SSF53335">
    <property type="entry name" value="S-adenosyl-L-methionine-dependent methyltransferases"/>
    <property type="match status" value="1"/>
</dbReference>
<dbReference type="Pfam" id="PF13489">
    <property type="entry name" value="Methyltransf_23"/>
    <property type="match status" value="1"/>
</dbReference>
<dbReference type="InterPro" id="IPR029063">
    <property type="entry name" value="SAM-dependent_MTases_sf"/>
</dbReference>
<keyword evidence="6" id="KW-1185">Reference proteome</keyword>
<dbReference type="STRING" id="1805483.A0A177EC48"/>
<dbReference type="EC" id="2.1.1.-" evidence="4"/>
<dbReference type="VEuPathDB" id="MicrosporidiaDB:NEDG_00657"/>
<dbReference type="PANTHER" id="PTHR22809:SF5">
    <property type="entry name" value="TRNA N(3)-METHYLCYTIDINE METHYLTRANSFERASE METTL6"/>
    <property type="match status" value="1"/>
</dbReference>
<dbReference type="EMBL" id="LTDL01000040">
    <property type="protein sequence ID" value="OAG29524.1"/>
    <property type="molecule type" value="Genomic_DNA"/>
</dbReference>
<evidence type="ECO:0000313" key="6">
    <source>
        <dbReference type="Proteomes" id="UP000185944"/>
    </source>
</evidence>
<dbReference type="GO" id="GO:0008173">
    <property type="term" value="F:RNA methyltransferase activity"/>
    <property type="evidence" value="ECO:0007669"/>
    <property type="project" value="UniProtKB-ARBA"/>
</dbReference>
<dbReference type="PIRSF" id="PIRSF037755">
    <property type="entry name" value="Mettl2_prd"/>
    <property type="match status" value="1"/>
</dbReference>
<keyword evidence="3 4" id="KW-0808">Transferase</keyword>
<evidence type="ECO:0000313" key="5">
    <source>
        <dbReference type="EMBL" id="OAG29524.1"/>
    </source>
</evidence>
<organism evidence="5 6">
    <name type="scientific">Nematocida displodere</name>
    <dbReference type="NCBI Taxonomy" id="1805483"/>
    <lineage>
        <taxon>Eukaryota</taxon>
        <taxon>Fungi</taxon>
        <taxon>Fungi incertae sedis</taxon>
        <taxon>Microsporidia</taxon>
        <taxon>Nematocida</taxon>
    </lineage>
</organism>
<dbReference type="PANTHER" id="PTHR22809">
    <property type="entry name" value="METHYLTRANSFERASE-RELATED"/>
    <property type="match status" value="1"/>
</dbReference>
<evidence type="ECO:0000256" key="4">
    <source>
        <dbReference type="PIRNR" id="PIRNR037755"/>
    </source>
</evidence>
<comment type="function">
    <text evidence="4">S-adenosyl-L-methionine-dependent methyltransferase.</text>
</comment>
<accession>A0A177EC48</accession>
<evidence type="ECO:0000256" key="2">
    <source>
        <dbReference type="ARBA" id="ARBA00022603"/>
    </source>
</evidence>
<dbReference type="Proteomes" id="UP000185944">
    <property type="component" value="Unassembled WGS sequence"/>
</dbReference>
<dbReference type="AlphaFoldDB" id="A0A177EC48"/>
<evidence type="ECO:0000256" key="3">
    <source>
        <dbReference type="ARBA" id="ARBA00022679"/>
    </source>
</evidence>
<reference evidence="5 6" key="1">
    <citation type="submission" date="2016-02" db="EMBL/GenBank/DDBJ databases">
        <title>Discovery of a natural microsporidian pathogen with a broad tissue tropism in Caenorhabditis elegans.</title>
        <authorList>
            <person name="Luallen R.J."/>
            <person name="Reinke A.W."/>
            <person name="Tong L."/>
            <person name="Botts M.R."/>
            <person name="Felix M.-A."/>
            <person name="Troemel E.R."/>
        </authorList>
    </citation>
    <scope>NUCLEOTIDE SEQUENCE [LARGE SCALE GENOMIC DNA]</scope>
    <source>
        <strain evidence="5 6">JUm2807</strain>
    </source>
</reference>
<dbReference type="GO" id="GO:0032259">
    <property type="term" value="P:methylation"/>
    <property type="evidence" value="ECO:0007669"/>
    <property type="project" value="UniProtKB-KW"/>
</dbReference>
<dbReference type="InterPro" id="IPR026113">
    <property type="entry name" value="METTL2/6/8-like"/>
</dbReference>
<keyword evidence="2 4" id="KW-0489">Methyltransferase</keyword>
<comment type="similarity">
    <text evidence="1 4">Belongs to the methyltransferase superfamily. METL family.</text>
</comment>
<dbReference type="RefSeq" id="XP_067544172.1">
    <property type="nucleotide sequence ID" value="XM_067688075.1"/>
</dbReference>
<name>A0A177EC48_9MICR</name>
<comment type="caution">
    <text evidence="5">The sequence shown here is derived from an EMBL/GenBank/DDBJ whole genome shotgun (WGS) entry which is preliminary data.</text>
</comment>
<protein>
    <recommendedName>
        <fullName evidence="4">tRNA N(3)-methylcytidine methyltransferase</fullName>
        <ecNumber evidence="4">2.1.1.-</ecNumber>
    </recommendedName>
</protein>
<gene>
    <name evidence="5" type="ORF">NEDG_00657</name>
</gene>